<comment type="similarity">
    <text evidence="2">Belongs to the oligopeptide OPT transporter (TC 2.A.67.1) family.</text>
</comment>
<dbReference type="GO" id="GO:0015031">
    <property type="term" value="P:protein transport"/>
    <property type="evidence" value="ECO:0007669"/>
    <property type="project" value="UniProtKB-KW"/>
</dbReference>
<dbReference type="InterPro" id="IPR004648">
    <property type="entry name" value="Oligpept_transpt"/>
</dbReference>
<keyword evidence="3" id="KW-0813">Transport</keyword>
<name>A0A7J7PAG6_9MAGN</name>
<evidence type="ECO:0000256" key="1">
    <source>
        <dbReference type="ARBA" id="ARBA00004141"/>
    </source>
</evidence>
<keyword evidence="8 9" id="KW-0472">Membrane</keyword>
<evidence type="ECO:0000313" key="10">
    <source>
        <dbReference type="EMBL" id="KAF6176431.1"/>
    </source>
</evidence>
<dbReference type="Pfam" id="PF03169">
    <property type="entry name" value="OPT"/>
    <property type="match status" value="1"/>
</dbReference>
<comment type="caution">
    <text evidence="10">The sequence shown here is derived from an EMBL/GenBank/DDBJ whole genome shotgun (WGS) entry which is preliminary data.</text>
</comment>
<reference evidence="10 11" key="1">
    <citation type="journal article" date="2020" name="IScience">
        <title>Genome Sequencing of the Endangered Kingdonia uniflora (Circaeasteraceae, Ranunculales) Reveals Potential Mechanisms of Evolutionary Specialization.</title>
        <authorList>
            <person name="Sun Y."/>
            <person name="Deng T."/>
            <person name="Zhang A."/>
            <person name="Moore M.J."/>
            <person name="Landis J.B."/>
            <person name="Lin N."/>
            <person name="Zhang H."/>
            <person name="Zhang X."/>
            <person name="Huang J."/>
            <person name="Zhang X."/>
            <person name="Sun H."/>
            <person name="Wang H."/>
        </authorList>
    </citation>
    <scope>NUCLEOTIDE SEQUENCE [LARGE SCALE GENOMIC DNA]</scope>
    <source>
        <strain evidence="10">TB1705</strain>
        <tissue evidence="10">Leaf</tissue>
    </source>
</reference>
<proteinExistence type="inferred from homology"/>
<evidence type="ECO:0000256" key="4">
    <source>
        <dbReference type="ARBA" id="ARBA00022692"/>
    </source>
</evidence>
<dbReference type="EMBL" id="JACGCM010000098">
    <property type="protein sequence ID" value="KAF6176431.1"/>
    <property type="molecule type" value="Genomic_DNA"/>
</dbReference>
<accession>A0A7J7PAG6</accession>
<dbReference type="GO" id="GO:0035673">
    <property type="term" value="F:oligopeptide transmembrane transporter activity"/>
    <property type="evidence" value="ECO:0007669"/>
    <property type="project" value="InterPro"/>
</dbReference>
<evidence type="ECO:0000256" key="2">
    <source>
        <dbReference type="ARBA" id="ARBA00005484"/>
    </source>
</evidence>
<dbReference type="Proteomes" id="UP000541444">
    <property type="component" value="Unassembled WGS sequence"/>
</dbReference>
<organism evidence="10 11">
    <name type="scientific">Kingdonia uniflora</name>
    <dbReference type="NCBI Taxonomy" id="39325"/>
    <lineage>
        <taxon>Eukaryota</taxon>
        <taxon>Viridiplantae</taxon>
        <taxon>Streptophyta</taxon>
        <taxon>Embryophyta</taxon>
        <taxon>Tracheophyta</taxon>
        <taxon>Spermatophyta</taxon>
        <taxon>Magnoliopsida</taxon>
        <taxon>Ranunculales</taxon>
        <taxon>Circaeasteraceae</taxon>
        <taxon>Kingdonia</taxon>
    </lineage>
</organism>
<keyword evidence="6" id="KW-0653">Protein transport</keyword>
<keyword evidence="7 9" id="KW-1133">Transmembrane helix</keyword>
<keyword evidence="11" id="KW-1185">Reference proteome</keyword>
<keyword evidence="4 9" id="KW-0812">Transmembrane</keyword>
<protein>
    <submittedName>
        <fullName evidence="10">Uncharacterized protein</fullName>
    </submittedName>
</protein>
<keyword evidence="5" id="KW-0571">Peptide transport</keyword>
<evidence type="ECO:0000256" key="9">
    <source>
        <dbReference type="SAM" id="Phobius"/>
    </source>
</evidence>
<dbReference type="InterPro" id="IPR004813">
    <property type="entry name" value="OPT"/>
</dbReference>
<evidence type="ECO:0000313" key="11">
    <source>
        <dbReference type="Proteomes" id="UP000541444"/>
    </source>
</evidence>
<evidence type="ECO:0000256" key="7">
    <source>
        <dbReference type="ARBA" id="ARBA00022989"/>
    </source>
</evidence>
<feature type="transmembrane region" description="Helical" evidence="9">
    <location>
        <begin position="46"/>
        <end position="73"/>
    </location>
</feature>
<sequence>MEVYKGKASGPIKKYDTTKVFDTTLTKVLTPHYDLNIAAYDNYGKLYLSLLFALSIGSGFARFTATLTHVALFHGGDILKQSKMAMKSAKLDIHARLMKKYKDVTQWWFHETNIVKCL</sequence>
<evidence type="ECO:0000256" key="5">
    <source>
        <dbReference type="ARBA" id="ARBA00022856"/>
    </source>
</evidence>
<evidence type="ECO:0000256" key="6">
    <source>
        <dbReference type="ARBA" id="ARBA00022927"/>
    </source>
</evidence>
<dbReference type="AlphaFoldDB" id="A0A7J7PAG6"/>
<dbReference type="OrthoDB" id="1698992at2759"/>
<dbReference type="GO" id="GO:0016020">
    <property type="term" value="C:membrane"/>
    <property type="evidence" value="ECO:0007669"/>
    <property type="project" value="UniProtKB-SubCell"/>
</dbReference>
<evidence type="ECO:0000256" key="3">
    <source>
        <dbReference type="ARBA" id="ARBA00022448"/>
    </source>
</evidence>
<evidence type="ECO:0000256" key="8">
    <source>
        <dbReference type="ARBA" id="ARBA00023136"/>
    </source>
</evidence>
<dbReference type="PANTHER" id="PTHR22601">
    <property type="entry name" value="ISP4 LIKE PROTEIN"/>
    <property type="match status" value="1"/>
</dbReference>
<gene>
    <name evidence="10" type="ORF">GIB67_010068</name>
</gene>
<comment type="subcellular location">
    <subcellularLocation>
        <location evidence="1">Membrane</location>
        <topology evidence="1">Multi-pass membrane protein</topology>
    </subcellularLocation>
</comment>